<keyword evidence="5" id="KW-1185">Reference proteome</keyword>
<evidence type="ECO:0008006" key="6">
    <source>
        <dbReference type="Google" id="ProtNLM"/>
    </source>
</evidence>
<evidence type="ECO:0000256" key="3">
    <source>
        <dbReference type="PROSITE-ProRule" id="PRU00023"/>
    </source>
</evidence>
<dbReference type="PROSITE" id="PS50088">
    <property type="entry name" value="ANK_REPEAT"/>
    <property type="match status" value="2"/>
</dbReference>
<feature type="repeat" description="ANK" evidence="3">
    <location>
        <begin position="179"/>
        <end position="211"/>
    </location>
</feature>
<dbReference type="PROSITE" id="PS50297">
    <property type="entry name" value="ANK_REP_REGION"/>
    <property type="match status" value="2"/>
</dbReference>
<dbReference type="GeneID" id="68092683"/>
<evidence type="ECO:0000256" key="1">
    <source>
        <dbReference type="ARBA" id="ARBA00022737"/>
    </source>
</evidence>
<name>A0AA88KTR3_NAELO</name>
<organism evidence="4 5">
    <name type="scientific">Naegleria lovaniensis</name>
    <name type="common">Amoeba</name>
    <dbReference type="NCBI Taxonomy" id="51637"/>
    <lineage>
        <taxon>Eukaryota</taxon>
        <taxon>Discoba</taxon>
        <taxon>Heterolobosea</taxon>
        <taxon>Tetramitia</taxon>
        <taxon>Eutetramitia</taxon>
        <taxon>Vahlkampfiidae</taxon>
        <taxon>Naegleria</taxon>
    </lineage>
</organism>
<dbReference type="PANTHER" id="PTHR24173">
    <property type="entry name" value="ANKYRIN REPEAT CONTAINING"/>
    <property type="match status" value="1"/>
</dbReference>
<evidence type="ECO:0000313" key="4">
    <source>
        <dbReference type="EMBL" id="KAG2388782.1"/>
    </source>
</evidence>
<keyword evidence="2 3" id="KW-0040">ANK repeat</keyword>
<dbReference type="Gene3D" id="1.25.40.20">
    <property type="entry name" value="Ankyrin repeat-containing domain"/>
    <property type="match status" value="2"/>
</dbReference>
<reference evidence="4 5" key="1">
    <citation type="journal article" date="2018" name="BMC Genomics">
        <title>The genome of Naegleria lovaniensis, the basis for a comparative approach to unravel pathogenicity factors of the human pathogenic amoeba N. fowleri.</title>
        <authorList>
            <person name="Liechti N."/>
            <person name="Schurch N."/>
            <person name="Bruggmann R."/>
            <person name="Wittwer M."/>
        </authorList>
    </citation>
    <scope>NUCLEOTIDE SEQUENCE [LARGE SCALE GENOMIC DNA]</scope>
    <source>
        <strain evidence="4 5">ATCC 30569</strain>
    </source>
</reference>
<feature type="repeat" description="ANK" evidence="3">
    <location>
        <begin position="77"/>
        <end position="109"/>
    </location>
</feature>
<keyword evidence="1" id="KW-0677">Repeat</keyword>
<dbReference type="SMART" id="SM00248">
    <property type="entry name" value="ANK"/>
    <property type="match status" value="4"/>
</dbReference>
<dbReference type="Pfam" id="PF12796">
    <property type="entry name" value="Ank_2"/>
    <property type="match status" value="2"/>
</dbReference>
<dbReference type="PANTHER" id="PTHR24173:SF74">
    <property type="entry name" value="ANKYRIN REPEAT DOMAIN-CONTAINING PROTEIN 16"/>
    <property type="match status" value="1"/>
</dbReference>
<dbReference type="AlphaFoldDB" id="A0AA88KTR3"/>
<comment type="caution">
    <text evidence="4">The sequence shown here is derived from an EMBL/GenBank/DDBJ whole genome shotgun (WGS) entry which is preliminary data.</text>
</comment>
<dbReference type="InterPro" id="IPR002110">
    <property type="entry name" value="Ankyrin_rpt"/>
</dbReference>
<gene>
    <name evidence="4" type="ORF">C9374_000221</name>
</gene>
<dbReference type="SUPFAM" id="SSF48403">
    <property type="entry name" value="Ankyrin repeat"/>
    <property type="match status" value="1"/>
</dbReference>
<dbReference type="EMBL" id="PYSW02000009">
    <property type="protein sequence ID" value="KAG2388782.1"/>
    <property type="molecule type" value="Genomic_DNA"/>
</dbReference>
<dbReference type="RefSeq" id="XP_044552774.1">
    <property type="nucleotide sequence ID" value="XM_044691603.1"/>
</dbReference>
<dbReference type="Proteomes" id="UP000816034">
    <property type="component" value="Unassembled WGS sequence"/>
</dbReference>
<dbReference type="InterPro" id="IPR036770">
    <property type="entry name" value="Ankyrin_rpt-contain_sf"/>
</dbReference>
<accession>A0AA88KTR3</accession>
<evidence type="ECO:0000256" key="2">
    <source>
        <dbReference type="ARBA" id="ARBA00023043"/>
    </source>
</evidence>
<proteinExistence type="predicted"/>
<protein>
    <recommendedName>
        <fullName evidence="6">Ankyrin repeat protein</fullName>
    </recommendedName>
</protein>
<evidence type="ECO:0000313" key="5">
    <source>
        <dbReference type="Proteomes" id="UP000816034"/>
    </source>
</evidence>
<sequence>MTSFKEKVCDALKNKNQDLLIELLQSASSNNFDLKQEIYPDTLRLIPHEAAGFGLLRVVKFIISDMKFPVNFQQPTTLLTLLHMACREGHLSVVNYLIDCGADVNITDREKYTALHYAVGGNYTEIASSLVSVTGIKVNEKDFLFRTPLMRAVEACNFDIIKALVEKAHASVNIVNDSNGWTALHYASYAGFQEICKYLLKHGADSTIKDKDKRSALYYGYGQFDD</sequence>